<comment type="caution">
    <text evidence="7">The sequence shown here is derived from an EMBL/GenBank/DDBJ whole genome shotgun (WGS) entry which is preliminary data.</text>
</comment>
<comment type="cofactor">
    <cofactor evidence="1">
        <name>Zn(2+)</name>
        <dbReference type="ChEBI" id="CHEBI:29105"/>
    </cofactor>
</comment>
<keyword evidence="4" id="KW-0378">Hydrolase</keyword>
<dbReference type="PANTHER" id="PTHR11086">
    <property type="entry name" value="DEOXYCYTIDYLATE DEAMINASE-RELATED"/>
    <property type="match status" value="1"/>
</dbReference>
<keyword evidence="8" id="KW-1185">Reference proteome</keyword>
<dbReference type="Gene3D" id="3.40.140.10">
    <property type="entry name" value="Cytidine Deaminase, domain 2"/>
    <property type="match status" value="1"/>
</dbReference>
<dbReference type="PANTHER" id="PTHR11086:SF18">
    <property type="entry name" value="DEOXYCYTIDYLATE DEAMINASE"/>
    <property type="match status" value="1"/>
</dbReference>
<dbReference type="SUPFAM" id="SSF53927">
    <property type="entry name" value="Cytidine deaminase-like"/>
    <property type="match status" value="1"/>
</dbReference>
<evidence type="ECO:0000256" key="1">
    <source>
        <dbReference type="ARBA" id="ARBA00001947"/>
    </source>
</evidence>
<dbReference type="PROSITE" id="PS00903">
    <property type="entry name" value="CYT_DCMP_DEAMINASES_1"/>
    <property type="match status" value="1"/>
</dbReference>
<dbReference type="RefSeq" id="WP_234611212.1">
    <property type="nucleotide sequence ID" value="NZ_CP098806.1"/>
</dbReference>
<dbReference type="Proteomes" id="UP001139700">
    <property type="component" value="Unassembled WGS sequence"/>
</dbReference>
<evidence type="ECO:0000259" key="6">
    <source>
        <dbReference type="PROSITE" id="PS51747"/>
    </source>
</evidence>
<sequence>MRITFTGDYSDLQKKLKDLNGKWDESEPNRKVLRVQGSQMNWFETTGTLQFQGKPDLSKALENKVKFYLYPGEFEKGEDMAETLPSSTMETVNLETSSSGSSPSVQFLNDEFQNSEIIIGIVSAVGTEVDRVITPLKDRLIGFGYDVRTIRVSSLLPPINEPGQREYGRIKHYMMQGDTAREVSNNFGILACGSAKLISESRPASASKVAYIVNSLKHPDEVALLRKIYGAGFYLIGIHSDKKRRINYLTVDKGLTQVEASELIGIDEDEKVKHGQKTRDTFHLSDFYLNLGKNDDQVKNTISRFLELIFAHPYKNPTFDEFAMYMAFASSARSGDLSRQVGAVIAKGKQIIATGANEVPAAGGGHYWAEIDNETGEVNDFKGGKDYTRKEDPNTIEQNEIIESLRSSINSIEGIDTSLLDSIVEKLKNSRIKDITEFGRVVHAEMQAVLSCAKEGISCQGGTLYCTTFPCHNCAKHLLAAGIDRVIYVEPYDKSKAFDFHSEAITNEGNSSSLVSFEPFIGVGASRFLDFFSMRFGAGTKLKRKNSDGTTVDWQKETAKLRVVLLPESYLEIEKSAGQIFEKAVIGN</sequence>
<evidence type="ECO:0000313" key="7">
    <source>
        <dbReference type="EMBL" id="MCF0038699.1"/>
    </source>
</evidence>
<proteinExistence type="inferred from homology"/>
<dbReference type="AlphaFoldDB" id="A0A9X1P6Q5"/>
<dbReference type="GO" id="GO:0004132">
    <property type="term" value="F:dCMP deaminase activity"/>
    <property type="evidence" value="ECO:0007669"/>
    <property type="project" value="TreeGrafter"/>
</dbReference>
<reference evidence="7" key="1">
    <citation type="submission" date="2021-12" db="EMBL/GenBank/DDBJ databases">
        <title>Novel species in genus Dyadobacter.</title>
        <authorList>
            <person name="Ma C."/>
        </authorList>
    </citation>
    <scope>NUCLEOTIDE SEQUENCE</scope>
    <source>
        <strain evidence="7">CY399</strain>
    </source>
</reference>
<dbReference type="PROSITE" id="PS51747">
    <property type="entry name" value="CYT_DCMP_DEAMINASES_2"/>
    <property type="match status" value="1"/>
</dbReference>
<keyword evidence="3" id="KW-0479">Metal-binding</keyword>
<dbReference type="GO" id="GO:0005737">
    <property type="term" value="C:cytoplasm"/>
    <property type="evidence" value="ECO:0007669"/>
    <property type="project" value="TreeGrafter"/>
</dbReference>
<accession>A0A9X1P6Q5</accession>
<evidence type="ECO:0000256" key="5">
    <source>
        <dbReference type="ARBA" id="ARBA00022833"/>
    </source>
</evidence>
<dbReference type="GO" id="GO:0008270">
    <property type="term" value="F:zinc ion binding"/>
    <property type="evidence" value="ECO:0007669"/>
    <property type="project" value="InterPro"/>
</dbReference>
<dbReference type="EMBL" id="JAJTTA010000001">
    <property type="protein sequence ID" value="MCF0038699.1"/>
    <property type="molecule type" value="Genomic_DNA"/>
</dbReference>
<comment type="similarity">
    <text evidence="2">Belongs to the cytidine and deoxycytidylate deaminase family.</text>
</comment>
<protein>
    <submittedName>
        <fullName evidence="7">dCMP deaminase family protein</fullName>
    </submittedName>
</protein>
<dbReference type="InterPro" id="IPR002125">
    <property type="entry name" value="CMP_dCMP_dom"/>
</dbReference>
<organism evidence="7 8">
    <name type="scientific">Dyadobacter fanqingshengii</name>
    <dbReference type="NCBI Taxonomy" id="2906443"/>
    <lineage>
        <taxon>Bacteria</taxon>
        <taxon>Pseudomonadati</taxon>
        <taxon>Bacteroidota</taxon>
        <taxon>Cytophagia</taxon>
        <taxon>Cytophagales</taxon>
        <taxon>Spirosomataceae</taxon>
        <taxon>Dyadobacter</taxon>
    </lineage>
</organism>
<dbReference type="InterPro" id="IPR015517">
    <property type="entry name" value="dCMP_deaminase-rel"/>
</dbReference>
<evidence type="ECO:0000256" key="4">
    <source>
        <dbReference type="ARBA" id="ARBA00022801"/>
    </source>
</evidence>
<evidence type="ECO:0000256" key="3">
    <source>
        <dbReference type="ARBA" id="ARBA00022723"/>
    </source>
</evidence>
<dbReference type="Gene3D" id="3.40.50.300">
    <property type="entry name" value="P-loop containing nucleotide triphosphate hydrolases"/>
    <property type="match status" value="1"/>
</dbReference>
<gene>
    <name evidence="7" type="ORF">LXM24_01280</name>
</gene>
<dbReference type="Pfam" id="PF00383">
    <property type="entry name" value="dCMP_cyt_deam_1"/>
    <property type="match status" value="1"/>
</dbReference>
<dbReference type="CDD" id="cd01286">
    <property type="entry name" value="deoxycytidylate_deaminase"/>
    <property type="match status" value="1"/>
</dbReference>
<name>A0A9X1P6Q5_9BACT</name>
<dbReference type="NCBIfam" id="NF041025">
    <property type="entry name" value="antiphage_deaminase"/>
    <property type="match status" value="1"/>
</dbReference>
<dbReference type="InterPro" id="IPR016193">
    <property type="entry name" value="Cytidine_deaminase-like"/>
</dbReference>
<evidence type="ECO:0000256" key="2">
    <source>
        <dbReference type="ARBA" id="ARBA00006576"/>
    </source>
</evidence>
<dbReference type="InterPro" id="IPR016192">
    <property type="entry name" value="APOBEC/CMP_deaminase_Zn-bd"/>
</dbReference>
<evidence type="ECO:0000313" key="8">
    <source>
        <dbReference type="Proteomes" id="UP001139700"/>
    </source>
</evidence>
<feature type="domain" description="CMP/dCMP-type deaminase" evidence="6">
    <location>
        <begin position="318"/>
        <end position="513"/>
    </location>
</feature>
<dbReference type="InterPro" id="IPR035105">
    <property type="entry name" value="Deoxycytidylate_deaminase_dom"/>
</dbReference>
<dbReference type="InterPro" id="IPR027417">
    <property type="entry name" value="P-loop_NTPase"/>
</dbReference>
<keyword evidence="5" id="KW-0862">Zinc</keyword>